<feature type="signal peptide" evidence="1">
    <location>
        <begin position="1"/>
        <end position="20"/>
    </location>
</feature>
<dbReference type="Proteomes" id="UP000316759">
    <property type="component" value="Unassembled WGS sequence"/>
</dbReference>
<dbReference type="EMBL" id="SUNJ01010495">
    <property type="protein sequence ID" value="TPP59608.1"/>
    <property type="molecule type" value="Genomic_DNA"/>
</dbReference>
<accession>A0A504YNT0</accession>
<organism evidence="2 3">
    <name type="scientific">Fasciola gigantica</name>
    <name type="common">Giant liver fluke</name>
    <dbReference type="NCBI Taxonomy" id="46835"/>
    <lineage>
        <taxon>Eukaryota</taxon>
        <taxon>Metazoa</taxon>
        <taxon>Spiralia</taxon>
        <taxon>Lophotrochozoa</taxon>
        <taxon>Platyhelminthes</taxon>
        <taxon>Trematoda</taxon>
        <taxon>Digenea</taxon>
        <taxon>Plagiorchiida</taxon>
        <taxon>Echinostomata</taxon>
        <taxon>Echinostomatoidea</taxon>
        <taxon>Fasciolidae</taxon>
        <taxon>Fasciola</taxon>
    </lineage>
</organism>
<name>A0A504YNT0_FASGI</name>
<evidence type="ECO:0000256" key="1">
    <source>
        <dbReference type="SAM" id="SignalP"/>
    </source>
</evidence>
<dbReference type="InterPro" id="IPR028994">
    <property type="entry name" value="Integrin_alpha_N"/>
</dbReference>
<dbReference type="AlphaFoldDB" id="A0A504YNT0"/>
<dbReference type="Gene3D" id="2.130.10.130">
    <property type="entry name" value="Integrin alpha, N-terminal"/>
    <property type="match status" value="1"/>
</dbReference>
<feature type="chain" id="PRO_5021418066" evidence="1">
    <location>
        <begin position="21"/>
        <end position="181"/>
    </location>
</feature>
<keyword evidence="2" id="KW-0401">Integrin</keyword>
<evidence type="ECO:0000313" key="2">
    <source>
        <dbReference type="EMBL" id="TPP59608.1"/>
    </source>
</evidence>
<gene>
    <name evidence="2" type="ORF">FGIG_03940</name>
</gene>
<dbReference type="OrthoDB" id="5573735at2759"/>
<dbReference type="GO" id="GO:0007229">
    <property type="term" value="P:integrin-mediated signaling pathway"/>
    <property type="evidence" value="ECO:0007669"/>
    <property type="project" value="UniProtKB-KW"/>
</dbReference>
<proteinExistence type="predicted"/>
<sequence>MHRFLCNFVQICLIITFTNANSIQNVPFSNLSPPRPSVFSTSNLHHRYQQQQSDLIFPFDAVKRYAHTESGSYFGYSVAAYVGQAQSFCLVGAPKAKLDGFNELPLSAFSPNTEDSTGLVYRLDLDTRLPYCSLVPIATTDEARKEYGTPTPGSKSSTEYKHLFQYSSVRMLLDSSFRHQE</sequence>
<keyword evidence="1" id="KW-0732">Signal</keyword>
<evidence type="ECO:0000313" key="3">
    <source>
        <dbReference type="Proteomes" id="UP000316759"/>
    </source>
</evidence>
<keyword evidence="3" id="KW-1185">Reference proteome</keyword>
<comment type="caution">
    <text evidence="2">The sequence shown here is derived from an EMBL/GenBank/DDBJ whole genome shotgun (WGS) entry which is preliminary data.</text>
</comment>
<protein>
    <submittedName>
        <fullName evidence="2">Integrin alpha 3</fullName>
    </submittedName>
</protein>
<reference evidence="2 3" key="1">
    <citation type="submission" date="2019-04" db="EMBL/GenBank/DDBJ databases">
        <title>Annotation for the trematode Fasciola gigantica.</title>
        <authorList>
            <person name="Choi Y.-J."/>
        </authorList>
    </citation>
    <scope>NUCLEOTIDE SEQUENCE [LARGE SCALE GENOMIC DNA]</scope>
    <source>
        <strain evidence="2">Uganda_cow_1</strain>
    </source>
</reference>